<keyword evidence="7 10" id="KW-0408">Iron</keyword>
<keyword evidence="12" id="KW-0812">Transmembrane</keyword>
<dbReference type="AlphaFoldDB" id="A0A9D4YBP0"/>
<dbReference type="FunFam" id="1.10.630.10:FF:000011">
    <property type="entry name" value="Cytochrome P450 83B1"/>
    <property type="match status" value="1"/>
</dbReference>
<evidence type="ECO:0000256" key="8">
    <source>
        <dbReference type="ARBA" id="ARBA00023033"/>
    </source>
</evidence>
<dbReference type="Proteomes" id="UP001058974">
    <property type="component" value="Chromosome 2"/>
</dbReference>
<dbReference type="GO" id="GO:0004497">
    <property type="term" value="F:monooxygenase activity"/>
    <property type="evidence" value="ECO:0007669"/>
    <property type="project" value="UniProtKB-KW"/>
</dbReference>
<dbReference type="PRINTS" id="PR00385">
    <property type="entry name" value="P450"/>
</dbReference>
<dbReference type="EMBL" id="JAMSHJ010000002">
    <property type="protein sequence ID" value="KAI5435183.1"/>
    <property type="molecule type" value="Genomic_DNA"/>
</dbReference>
<comment type="similarity">
    <text evidence="3 11">Belongs to the cytochrome P450 family.</text>
</comment>
<dbReference type="PROSITE" id="PS00086">
    <property type="entry name" value="CYTOCHROME_P450"/>
    <property type="match status" value="1"/>
</dbReference>
<keyword evidence="14" id="KW-1185">Reference proteome</keyword>
<comment type="caution">
    <text evidence="13">The sequence shown here is derived from an EMBL/GenBank/DDBJ whole genome shotgun (WGS) entry which is preliminary data.</text>
</comment>
<dbReference type="Gene3D" id="1.10.630.10">
    <property type="entry name" value="Cytochrome P450"/>
    <property type="match status" value="1"/>
</dbReference>
<dbReference type="InterPro" id="IPR001128">
    <property type="entry name" value="Cyt_P450"/>
</dbReference>
<evidence type="ECO:0000256" key="12">
    <source>
        <dbReference type="SAM" id="Phobius"/>
    </source>
</evidence>
<gene>
    <name evidence="13" type="ORF">KIW84_021851</name>
</gene>
<dbReference type="PANTHER" id="PTHR47943:SF9">
    <property type="entry name" value="CYTOCHROME P450"/>
    <property type="match status" value="1"/>
</dbReference>
<dbReference type="PRINTS" id="PR00463">
    <property type="entry name" value="EP450I"/>
</dbReference>
<keyword evidence="12" id="KW-1133">Transmembrane helix</keyword>
<dbReference type="GO" id="GO:0020037">
    <property type="term" value="F:heme binding"/>
    <property type="evidence" value="ECO:0007669"/>
    <property type="project" value="InterPro"/>
</dbReference>
<keyword evidence="8 11" id="KW-0503">Monooxygenase</keyword>
<dbReference type="PANTHER" id="PTHR47943">
    <property type="entry name" value="CYTOCHROME P450 93A3-LIKE"/>
    <property type="match status" value="1"/>
</dbReference>
<feature type="binding site" description="axial binding residue" evidence="10">
    <location>
        <position position="447"/>
    </location>
    <ligand>
        <name>heme</name>
        <dbReference type="ChEBI" id="CHEBI:30413"/>
    </ligand>
    <ligandPart>
        <name>Fe</name>
        <dbReference type="ChEBI" id="CHEBI:18248"/>
    </ligandPart>
</feature>
<dbReference type="GO" id="GO:0016705">
    <property type="term" value="F:oxidoreductase activity, acting on paired donors, with incorporation or reduction of molecular oxygen"/>
    <property type="evidence" value="ECO:0007669"/>
    <property type="project" value="InterPro"/>
</dbReference>
<feature type="transmembrane region" description="Helical" evidence="12">
    <location>
        <begin position="6"/>
        <end position="27"/>
    </location>
</feature>
<organism evidence="13 14">
    <name type="scientific">Pisum sativum</name>
    <name type="common">Garden pea</name>
    <name type="synonym">Lathyrus oleraceus</name>
    <dbReference type="NCBI Taxonomy" id="3888"/>
    <lineage>
        <taxon>Eukaryota</taxon>
        <taxon>Viridiplantae</taxon>
        <taxon>Streptophyta</taxon>
        <taxon>Embryophyta</taxon>
        <taxon>Tracheophyta</taxon>
        <taxon>Spermatophyta</taxon>
        <taxon>Magnoliopsida</taxon>
        <taxon>eudicotyledons</taxon>
        <taxon>Gunneridae</taxon>
        <taxon>Pentapetalae</taxon>
        <taxon>rosids</taxon>
        <taxon>fabids</taxon>
        <taxon>Fabales</taxon>
        <taxon>Fabaceae</taxon>
        <taxon>Papilionoideae</taxon>
        <taxon>50 kb inversion clade</taxon>
        <taxon>NPAAA clade</taxon>
        <taxon>Hologalegina</taxon>
        <taxon>IRL clade</taxon>
        <taxon>Fabeae</taxon>
        <taxon>Lathyrus</taxon>
    </lineage>
</organism>
<dbReference type="CDD" id="cd11072">
    <property type="entry name" value="CYP71-like"/>
    <property type="match status" value="1"/>
</dbReference>
<accession>A0A9D4YBP0</accession>
<evidence type="ECO:0000256" key="10">
    <source>
        <dbReference type="PIRSR" id="PIRSR602401-1"/>
    </source>
</evidence>
<dbReference type="OrthoDB" id="2789670at2759"/>
<evidence type="ECO:0000256" key="7">
    <source>
        <dbReference type="ARBA" id="ARBA00023004"/>
    </source>
</evidence>
<keyword evidence="5 10" id="KW-0479">Metal-binding</keyword>
<comment type="subcellular location">
    <subcellularLocation>
        <location evidence="2">Membrane</location>
    </subcellularLocation>
</comment>
<evidence type="ECO:0008006" key="15">
    <source>
        <dbReference type="Google" id="ProtNLM"/>
    </source>
</evidence>
<reference evidence="13 14" key="1">
    <citation type="journal article" date="2022" name="Nat. Genet.">
        <title>Improved pea reference genome and pan-genome highlight genomic features and evolutionary characteristics.</title>
        <authorList>
            <person name="Yang T."/>
            <person name="Liu R."/>
            <person name="Luo Y."/>
            <person name="Hu S."/>
            <person name="Wang D."/>
            <person name="Wang C."/>
            <person name="Pandey M.K."/>
            <person name="Ge S."/>
            <person name="Xu Q."/>
            <person name="Li N."/>
            <person name="Li G."/>
            <person name="Huang Y."/>
            <person name="Saxena R.K."/>
            <person name="Ji Y."/>
            <person name="Li M."/>
            <person name="Yan X."/>
            <person name="He Y."/>
            <person name="Liu Y."/>
            <person name="Wang X."/>
            <person name="Xiang C."/>
            <person name="Varshney R.K."/>
            <person name="Ding H."/>
            <person name="Gao S."/>
            <person name="Zong X."/>
        </authorList>
    </citation>
    <scope>NUCLEOTIDE SEQUENCE [LARGE SCALE GENOMIC DNA]</scope>
    <source>
        <strain evidence="13 14">cv. Zhongwan 6</strain>
    </source>
</reference>
<proteinExistence type="inferred from homology"/>
<keyword evidence="4 10" id="KW-0349">Heme</keyword>
<dbReference type="GO" id="GO:0005506">
    <property type="term" value="F:iron ion binding"/>
    <property type="evidence" value="ECO:0007669"/>
    <property type="project" value="InterPro"/>
</dbReference>
<dbReference type="InterPro" id="IPR036396">
    <property type="entry name" value="Cyt_P450_sf"/>
</dbReference>
<evidence type="ECO:0000256" key="9">
    <source>
        <dbReference type="ARBA" id="ARBA00023136"/>
    </source>
</evidence>
<evidence type="ECO:0000313" key="13">
    <source>
        <dbReference type="EMBL" id="KAI5435183.1"/>
    </source>
</evidence>
<keyword evidence="9 12" id="KW-0472">Membrane</keyword>
<dbReference type="SUPFAM" id="SSF48264">
    <property type="entry name" value="Cytochrome P450"/>
    <property type="match status" value="1"/>
</dbReference>
<sequence>MSSPTALAIISLLIFTFIYLLFTTFFHPKQKNSNNKKPPGPPTLPIIGNLHMLGKLPHRTLHSLSKKYGPIMSLQLGQVPAVVISSSKAAELFLKTHDLAFASRPKIQGSELMSYGSKGLTFSEYGPYWRSVRKLCTLELLSASKVEMFAPIRKQELSVLIKSLEKAALVGEVVNISDAVENLVEDIIFKMILGRSKYEQFDLKRLVREIMVLFGAFNLADYIPWLGVFDLQGLTRGFKKISKTLDEMLEMIISEHEQITNVDKTRREDFVDILLSIIHQTIDHDSEQNHVIDRTNIKAILLDMIVASTDTSAISIQWTLSELLRHPRVMKILQNEIQDEVGNNRMVEEDDLKKLKYLDIVVDETLRLRPTAPFLIPRESRESVIIDGYLIEKKTRVMINIWIIGRDPNIWSKNAEEFYPERFIDKKMNYQGHEFESLPFGSGRRGCPGTQLGLITIKLVVAQLVHCFNWELPYNINPSNLNMEEKFGLATPRAQHLHAIPHYRLVDVKHE</sequence>
<protein>
    <recommendedName>
        <fullName evidence="15">Cytochrome P450</fullName>
    </recommendedName>
</protein>
<dbReference type="InterPro" id="IPR002401">
    <property type="entry name" value="Cyt_P450_E_grp-I"/>
</dbReference>
<dbReference type="Gramene" id="Psat02G0185100-T1">
    <property type="protein sequence ID" value="KAI5435183.1"/>
    <property type="gene ID" value="KIW84_021851"/>
</dbReference>
<evidence type="ECO:0000256" key="3">
    <source>
        <dbReference type="ARBA" id="ARBA00010617"/>
    </source>
</evidence>
<evidence type="ECO:0000256" key="6">
    <source>
        <dbReference type="ARBA" id="ARBA00023002"/>
    </source>
</evidence>
<keyword evidence="6 11" id="KW-0560">Oxidoreductase</keyword>
<comment type="cofactor">
    <cofactor evidence="1 10">
        <name>heme</name>
        <dbReference type="ChEBI" id="CHEBI:30413"/>
    </cofactor>
</comment>
<evidence type="ECO:0000256" key="1">
    <source>
        <dbReference type="ARBA" id="ARBA00001971"/>
    </source>
</evidence>
<dbReference type="GO" id="GO:0016020">
    <property type="term" value="C:membrane"/>
    <property type="evidence" value="ECO:0007669"/>
    <property type="project" value="UniProtKB-SubCell"/>
</dbReference>
<evidence type="ECO:0000313" key="14">
    <source>
        <dbReference type="Proteomes" id="UP001058974"/>
    </source>
</evidence>
<evidence type="ECO:0000256" key="5">
    <source>
        <dbReference type="ARBA" id="ARBA00022723"/>
    </source>
</evidence>
<evidence type="ECO:0000256" key="4">
    <source>
        <dbReference type="ARBA" id="ARBA00022617"/>
    </source>
</evidence>
<evidence type="ECO:0000256" key="2">
    <source>
        <dbReference type="ARBA" id="ARBA00004370"/>
    </source>
</evidence>
<dbReference type="InterPro" id="IPR017972">
    <property type="entry name" value="Cyt_P450_CS"/>
</dbReference>
<dbReference type="Pfam" id="PF00067">
    <property type="entry name" value="p450"/>
    <property type="match status" value="1"/>
</dbReference>
<name>A0A9D4YBP0_PEA</name>
<evidence type="ECO:0000256" key="11">
    <source>
        <dbReference type="RuleBase" id="RU000461"/>
    </source>
</evidence>